<name>A0A0P6XXM4_9CHLR</name>
<feature type="domain" description="Diphosphomevalonate decarboxylase-like N-terminal" evidence="9">
    <location>
        <begin position="12"/>
        <end position="167"/>
    </location>
</feature>
<evidence type="ECO:0000256" key="7">
    <source>
        <dbReference type="ARBA" id="ARBA00023239"/>
    </source>
</evidence>
<gene>
    <name evidence="10" type="ORF">SE16_01275</name>
</gene>
<evidence type="ECO:0000259" key="8">
    <source>
        <dbReference type="Pfam" id="PF18376"/>
    </source>
</evidence>
<dbReference type="InterPro" id="IPR020568">
    <property type="entry name" value="Ribosomal_Su5_D2-typ_SF"/>
</dbReference>
<evidence type="ECO:0000256" key="6">
    <source>
        <dbReference type="ARBA" id="ARBA00023098"/>
    </source>
</evidence>
<keyword evidence="5" id="KW-0067">ATP-binding</keyword>
<dbReference type="PANTHER" id="PTHR10977">
    <property type="entry name" value="DIPHOSPHOMEVALONATE DECARBOXYLASE"/>
    <property type="match status" value="1"/>
</dbReference>
<keyword evidence="6" id="KW-0443">Lipid metabolism</keyword>
<dbReference type="InterPro" id="IPR053859">
    <property type="entry name" value="MVD-like_N"/>
</dbReference>
<keyword evidence="3" id="KW-0444">Lipid biosynthesis</keyword>
<organism evidence="10 11">
    <name type="scientific">Ardenticatena maritima</name>
    <dbReference type="NCBI Taxonomy" id="872965"/>
    <lineage>
        <taxon>Bacteria</taxon>
        <taxon>Bacillati</taxon>
        <taxon>Chloroflexota</taxon>
        <taxon>Ardenticatenia</taxon>
        <taxon>Ardenticatenales</taxon>
        <taxon>Ardenticatenaceae</taxon>
        <taxon>Ardenticatena</taxon>
    </lineage>
</organism>
<dbReference type="GO" id="GO:0004163">
    <property type="term" value="F:diphosphomevalonate decarboxylase activity"/>
    <property type="evidence" value="ECO:0007669"/>
    <property type="project" value="UniProtKB-EC"/>
</dbReference>
<dbReference type="NCBIfam" id="TIGR01240">
    <property type="entry name" value="mevDPdecarb"/>
    <property type="match status" value="1"/>
</dbReference>
<dbReference type="Proteomes" id="UP000050502">
    <property type="component" value="Unassembled WGS sequence"/>
</dbReference>
<dbReference type="SUPFAM" id="SSF54211">
    <property type="entry name" value="Ribosomal protein S5 domain 2-like"/>
    <property type="match status" value="1"/>
</dbReference>
<dbReference type="Gene3D" id="3.30.230.10">
    <property type="match status" value="1"/>
</dbReference>
<dbReference type="InterPro" id="IPR014721">
    <property type="entry name" value="Ribsml_uS5_D2-typ_fold_subgr"/>
</dbReference>
<dbReference type="RefSeq" id="WP_060687105.1">
    <property type="nucleotide sequence ID" value="NZ_LGKN01000003.1"/>
</dbReference>
<dbReference type="GO" id="GO:0005829">
    <property type="term" value="C:cytosol"/>
    <property type="evidence" value="ECO:0007669"/>
    <property type="project" value="InterPro"/>
</dbReference>
<dbReference type="Gene3D" id="3.30.70.890">
    <property type="entry name" value="GHMP kinase, C-terminal domain"/>
    <property type="match status" value="1"/>
</dbReference>
<accession>A0A0P6XXM4</accession>
<dbReference type="Pfam" id="PF18376">
    <property type="entry name" value="MDD_C"/>
    <property type="match status" value="1"/>
</dbReference>
<dbReference type="EC" id="4.1.1.33" evidence="2"/>
<evidence type="ECO:0000256" key="5">
    <source>
        <dbReference type="ARBA" id="ARBA00022840"/>
    </source>
</evidence>
<dbReference type="PANTHER" id="PTHR10977:SF3">
    <property type="entry name" value="DIPHOSPHOMEVALONATE DECARBOXYLASE"/>
    <property type="match status" value="1"/>
</dbReference>
<proteinExistence type="inferred from homology"/>
<evidence type="ECO:0000313" key="11">
    <source>
        <dbReference type="Proteomes" id="UP000050502"/>
    </source>
</evidence>
<dbReference type="Pfam" id="PF22700">
    <property type="entry name" value="MVD-like_N"/>
    <property type="match status" value="1"/>
</dbReference>
<dbReference type="InterPro" id="IPR005935">
    <property type="entry name" value="Mev_decarb"/>
</dbReference>
<reference evidence="10 11" key="1">
    <citation type="submission" date="2015-07" db="EMBL/GenBank/DDBJ databases">
        <title>Whole genome sequence of Ardenticatena maritima DSM 23922.</title>
        <authorList>
            <person name="Hemp J."/>
            <person name="Ward L.M."/>
            <person name="Pace L.A."/>
            <person name="Fischer W.W."/>
        </authorList>
    </citation>
    <scope>NUCLEOTIDE SEQUENCE [LARGE SCALE GENOMIC DNA]</scope>
    <source>
        <strain evidence="10 11">110S</strain>
    </source>
</reference>
<comment type="caution">
    <text evidence="10">The sequence shown here is derived from an EMBL/GenBank/DDBJ whole genome shotgun (WGS) entry which is preliminary data.</text>
</comment>
<dbReference type="GO" id="GO:0019287">
    <property type="term" value="P:isopentenyl diphosphate biosynthetic process, mevalonate pathway"/>
    <property type="evidence" value="ECO:0007669"/>
    <property type="project" value="InterPro"/>
</dbReference>
<evidence type="ECO:0000259" key="9">
    <source>
        <dbReference type="Pfam" id="PF22700"/>
    </source>
</evidence>
<dbReference type="EMBL" id="LGKN01000003">
    <property type="protein sequence ID" value="KPL89169.1"/>
    <property type="molecule type" value="Genomic_DNA"/>
</dbReference>
<keyword evidence="7" id="KW-0456">Lyase</keyword>
<dbReference type="InterPro" id="IPR041431">
    <property type="entry name" value="Mvd1_C"/>
</dbReference>
<evidence type="ECO:0000313" key="10">
    <source>
        <dbReference type="EMBL" id="KPL89169.1"/>
    </source>
</evidence>
<dbReference type="PATRIC" id="fig|872965.6.peg.197"/>
<comment type="similarity">
    <text evidence="1">Belongs to the diphosphomevalonate decarboxylase family.</text>
</comment>
<dbReference type="PIRSF" id="PIRSF015950">
    <property type="entry name" value="Mev_P_decrbx"/>
    <property type="match status" value="1"/>
</dbReference>
<dbReference type="SUPFAM" id="SSF55060">
    <property type="entry name" value="GHMP Kinase, C-terminal domain"/>
    <property type="match status" value="1"/>
</dbReference>
<dbReference type="FunFam" id="3.30.230.10:FF:000072">
    <property type="entry name" value="Diphosphomevalonate decarboxylase"/>
    <property type="match status" value="1"/>
</dbReference>
<dbReference type="InterPro" id="IPR029765">
    <property type="entry name" value="Mev_diP_decarb"/>
</dbReference>
<dbReference type="InterPro" id="IPR036554">
    <property type="entry name" value="GHMP_kinase_C_sf"/>
</dbReference>
<dbReference type="GO" id="GO:0005524">
    <property type="term" value="F:ATP binding"/>
    <property type="evidence" value="ECO:0007669"/>
    <property type="project" value="UniProtKB-KW"/>
</dbReference>
<feature type="domain" description="Mvd1 C-terminal" evidence="8">
    <location>
        <begin position="181"/>
        <end position="304"/>
    </location>
</feature>
<keyword evidence="4" id="KW-0547">Nucleotide-binding</keyword>
<evidence type="ECO:0000256" key="3">
    <source>
        <dbReference type="ARBA" id="ARBA00022516"/>
    </source>
</evidence>
<evidence type="ECO:0000256" key="1">
    <source>
        <dbReference type="ARBA" id="ARBA00008831"/>
    </source>
</evidence>
<protein>
    <recommendedName>
        <fullName evidence="2">diphosphomevalonate decarboxylase</fullName>
        <ecNumber evidence="2">4.1.1.33</ecNumber>
    </recommendedName>
</protein>
<evidence type="ECO:0000256" key="4">
    <source>
        <dbReference type="ARBA" id="ARBA00022741"/>
    </source>
</evidence>
<sequence length="326" mass="34937">MNAYPRSATANAGANIALIKYWGVRDATLNIPLNDSVSFTLDTTRTTTTVTFDPDLPADELLIGGEPAAPAATERASRHLDILREMAGVSWRARIVSENTFPMGAGIASSASAFAALTVAAAAALGLSLDTRALSRIARRGSGSAARSIEGGFVWWHAGIDDATSYAEQIAPPEHWDLCDIVAVVEEGEKRVSSAQGHLLAESSPFLETRLSLVHKALPRVREAILNRDLATLGPIIETDALAMHFVMMSSQPRLFYWTGATLDILKAIERWRDEGLPVWFTIDAGPNVHLICEANHRDAVATAARSLPGVRDIIIARPGPGATLV</sequence>
<dbReference type="AlphaFoldDB" id="A0A0P6XXM4"/>
<evidence type="ECO:0000256" key="2">
    <source>
        <dbReference type="ARBA" id="ARBA00012296"/>
    </source>
</evidence>